<dbReference type="PANTHER" id="PTHR30404">
    <property type="entry name" value="N-ACETYLMURAMOYL-L-ALANINE AMIDASE"/>
    <property type="match status" value="1"/>
</dbReference>
<dbReference type="Pfam" id="PF01520">
    <property type="entry name" value="Amidase_3"/>
    <property type="match status" value="1"/>
</dbReference>
<dbReference type="InterPro" id="IPR002508">
    <property type="entry name" value="MurNAc-LAA_cat"/>
</dbReference>
<proteinExistence type="predicted"/>
<evidence type="ECO:0000313" key="3">
    <source>
        <dbReference type="EMBL" id="TCT14998.1"/>
    </source>
</evidence>
<dbReference type="OrthoDB" id="9794671at2"/>
<keyword evidence="4" id="KW-1185">Reference proteome</keyword>
<dbReference type="SMART" id="SM00646">
    <property type="entry name" value="Ami_3"/>
    <property type="match status" value="1"/>
</dbReference>
<evidence type="ECO:0000313" key="4">
    <source>
        <dbReference type="Proteomes" id="UP000294902"/>
    </source>
</evidence>
<dbReference type="AlphaFoldDB" id="A0A4R3MR00"/>
<organism evidence="3 4">
    <name type="scientific">Natranaerovirga pectinivora</name>
    <dbReference type="NCBI Taxonomy" id="682400"/>
    <lineage>
        <taxon>Bacteria</taxon>
        <taxon>Bacillati</taxon>
        <taxon>Bacillota</taxon>
        <taxon>Clostridia</taxon>
        <taxon>Lachnospirales</taxon>
        <taxon>Natranaerovirgaceae</taxon>
        <taxon>Natranaerovirga</taxon>
    </lineage>
</organism>
<dbReference type="SUPFAM" id="SSF53187">
    <property type="entry name" value="Zn-dependent exopeptidases"/>
    <property type="match status" value="1"/>
</dbReference>
<accession>A0A4R3MR00</accession>
<protein>
    <submittedName>
        <fullName evidence="3">N-acetylmuramoyl-L-alanine amidase</fullName>
    </submittedName>
</protein>
<name>A0A4R3MR00_9FIRM</name>
<gene>
    <name evidence="3" type="ORF">EDC18_104148</name>
</gene>
<dbReference type="CDD" id="cd02696">
    <property type="entry name" value="MurNAc-LAA"/>
    <property type="match status" value="1"/>
</dbReference>
<dbReference type="Gene3D" id="3.40.630.40">
    <property type="entry name" value="Zn-dependent exopeptidases"/>
    <property type="match status" value="1"/>
</dbReference>
<reference evidence="3 4" key="1">
    <citation type="submission" date="2019-03" db="EMBL/GenBank/DDBJ databases">
        <title>Genomic Encyclopedia of Type Strains, Phase IV (KMG-IV): sequencing the most valuable type-strain genomes for metagenomic binning, comparative biology and taxonomic classification.</title>
        <authorList>
            <person name="Goeker M."/>
        </authorList>
    </citation>
    <scope>NUCLEOTIDE SEQUENCE [LARGE SCALE GENOMIC DNA]</scope>
    <source>
        <strain evidence="3 4">DSM 24629</strain>
    </source>
</reference>
<comment type="caution">
    <text evidence="3">The sequence shown here is derived from an EMBL/GenBank/DDBJ whole genome shotgun (WGS) entry which is preliminary data.</text>
</comment>
<dbReference type="GO" id="GO:0030288">
    <property type="term" value="C:outer membrane-bounded periplasmic space"/>
    <property type="evidence" value="ECO:0007669"/>
    <property type="project" value="TreeGrafter"/>
</dbReference>
<keyword evidence="1" id="KW-0378">Hydrolase</keyword>
<dbReference type="PANTHER" id="PTHR30404:SF0">
    <property type="entry name" value="N-ACETYLMURAMOYL-L-ALANINE AMIDASE AMIC"/>
    <property type="match status" value="1"/>
</dbReference>
<sequence length="284" mass="31973">MRKVKVLLNDENTNREANYLIDKGYTTIKLKDFLEIIGEEYFKVTELAKLFNLEVQGLGNAINIINEDPIKKIEIVDSNPNNGPLKGKKIVIDPGHGAGMNVSPVDKNYAEGDYVLKVSYELEKILIEEGAEVYVTRRDGTNITLLERGKMYSDNAPDLLISVHTNAIGNVSQTNVSGTEIIYSVKHPNDKVIAETMMKTIAEHLGVRTRRVFSRKLDSSTNERPIDWYGILRNSVTETTHSFIIEGAFHDNPNDLKILTEEDGHKKYAEAIKKAIVAFFTRGY</sequence>
<dbReference type="GO" id="GO:0008745">
    <property type="term" value="F:N-acetylmuramoyl-L-alanine amidase activity"/>
    <property type="evidence" value="ECO:0007669"/>
    <property type="project" value="InterPro"/>
</dbReference>
<dbReference type="EMBL" id="SMAL01000004">
    <property type="protein sequence ID" value="TCT14998.1"/>
    <property type="molecule type" value="Genomic_DNA"/>
</dbReference>
<evidence type="ECO:0000256" key="1">
    <source>
        <dbReference type="ARBA" id="ARBA00022801"/>
    </source>
</evidence>
<dbReference type="Proteomes" id="UP000294902">
    <property type="component" value="Unassembled WGS sequence"/>
</dbReference>
<dbReference type="RefSeq" id="WP_132251892.1">
    <property type="nucleotide sequence ID" value="NZ_SMAL01000004.1"/>
</dbReference>
<dbReference type="GO" id="GO:0009253">
    <property type="term" value="P:peptidoglycan catabolic process"/>
    <property type="evidence" value="ECO:0007669"/>
    <property type="project" value="InterPro"/>
</dbReference>
<evidence type="ECO:0000259" key="2">
    <source>
        <dbReference type="SMART" id="SM00646"/>
    </source>
</evidence>
<dbReference type="InterPro" id="IPR050695">
    <property type="entry name" value="N-acetylmuramoyl_amidase_3"/>
</dbReference>
<feature type="domain" description="MurNAc-LAA" evidence="2">
    <location>
        <begin position="149"/>
        <end position="277"/>
    </location>
</feature>